<name>A0A2B7WUB3_9EURO</name>
<sequence>MDIETVAMSLETRLLLSDMHPFLHSHTFNRAEEVIREIQEMSTAILTSWRTLRDILDRHEASLRKRWLKKTIAQRIKFLQAVNPGIPL</sequence>
<organism evidence="1 2">
    <name type="scientific">Helicocarpus griseus UAMH5409</name>
    <dbReference type="NCBI Taxonomy" id="1447875"/>
    <lineage>
        <taxon>Eukaryota</taxon>
        <taxon>Fungi</taxon>
        <taxon>Dikarya</taxon>
        <taxon>Ascomycota</taxon>
        <taxon>Pezizomycotina</taxon>
        <taxon>Eurotiomycetes</taxon>
        <taxon>Eurotiomycetidae</taxon>
        <taxon>Onygenales</taxon>
        <taxon>Ajellomycetaceae</taxon>
        <taxon>Helicocarpus</taxon>
    </lineage>
</organism>
<dbReference type="STRING" id="1447875.A0A2B7WUB3"/>
<reference evidence="1 2" key="1">
    <citation type="submission" date="2017-10" db="EMBL/GenBank/DDBJ databases">
        <title>Comparative genomics in systemic dimorphic fungi from Ajellomycetaceae.</title>
        <authorList>
            <person name="Munoz J.F."/>
            <person name="Mcewen J.G."/>
            <person name="Clay O.K."/>
            <person name="Cuomo C.A."/>
        </authorList>
    </citation>
    <scope>NUCLEOTIDE SEQUENCE [LARGE SCALE GENOMIC DNA]</scope>
    <source>
        <strain evidence="1 2">UAMH5409</strain>
    </source>
</reference>
<evidence type="ECO:0000313" key="1">
    <source>
        <dbReference type="EMBL" id="PGH00376.1"/>
    </source>
</evidence>
<proteinExistence type="predicted"/>
<dbReference type="EMBL" id="PDNB01000187">
    <property type="protein sequence ID" value="PGH00376.1"/>
    <property type="molecule type" value="Genomic_DNA"/>
</dbReference>
<comment type="caution">
    <text evidence="1">The sequence shown here is derived from an EMBL/GenBank/DDBJ whole genome shotgun (WGS) entry which is preliminary data.</text>
</comment>
<accession>A0A2B7WUB3</accession>
<dbReference type="Proteomes" id="UP000223968">
    <property type="component" value="Unassembled WGS sequence"/>
</dbReference>
<dbReference type="AlphaFoldDB" id="A0A2B7WUB3"/>
<protein>
    <submittedName>
        <fullName evidence="1">Uncharacterized protein</fullName>
    </submittedName>
</protein>
<evidence type="ECO:0000313" key="2">
    <source>
        <dbReference type="Proteomes" id="UP000223968"/>
    </source>
</evidence>
<gene>
    <name evidence="1" type="ORF">AJ79_08228</name>
</gene>
<dbReference type="OrthoDB" id="4366939at2759"/>
<keyword evidence="2" id="KW-1185">Reference proteome</keyword>